<keyword evidence="10" id="KW-1185">Reference proteome</keyword>
<dbReference type="PANTHER" id="PTHR34702">
    <property type="entry name" value="NA(+)/H(+) ANTIPORTER SUBUNIT F1"/>
    <property type="match status" value="1"/>
</dbReference>
<dbReference type="Pfam" id="PF04066">
    <property type="entry name" value="MrpF_PhaF"/>
    <property type="match status" value="1"/>
</dbReference>
<comment type="similarity">
    <text evidence="2">Belongs to the CPA3 antiporters (TC 2.A.63) subunit F family.</text>
</comment>
<dbReference type="GO" id="GO:0015385">
    <property type="term" value="F:sodium:proton antiporter activity"/>
    <property type="evidence" value="ECO:0007669"/>
    <property type="project" value="TreeGrafter"/>
</dbReference>
<dbReference type="PATRIC" id="fig|1195246.3.peg.898"/>
<accession>I9P3G4</accession>
<evidence type="ECO:0000256" key="6">
    <source>
        <dbReference type="ARBA" id="ARBA00022989"/>
    </source>
</evidence>
<sequence length="90" mass="9729">MSVVALILLFSMLLGIWRVLKGPALLDRLLTIQLFGSTGVAILLVLSKVFALPALLDVALLLAILAAAAPAALVQRLRQQKQRSRQRTSL</sequence>
<protein>
    <submittedName>
        <fullName evidence="9">Multiple resistance and pH regulation protein F</fullName>
    </submittedName>
</protein>
<dbReference type="RefSeq" id="WP_008983834.1">
    <property type="nucleotide sequence ID" value="NZ_AKKU01000011.1"/>
</dbReference>
<evidence type="ECO:0000313" key="10">
    <source>
        <dbReference type="Proteomes" id="UP000035062"/>
    </source>
</evidence>
<proteinExistence type="inferred from homology"/>
<dbReference type="Proteomes" id="UP000035062">
    <property type="component" value="Unassembled WGS sequence"/>
</dbReference>
<dbReference type="STRING" id="1195246.AGRI_04562"/>
<keyword evidence="6 8" id="KW-1133">Transmembrane helix</keyword>
<keyword evidence="3" id="KW-0813">Transport</keyword>
<evidence type="ECO:0000256" key="3">
    <source>
        <dbReference type="ARBA" id="ARBA00022448"/>
    </source>
</evidence>
<evidence type="ECO:0000256" key="4">
    <source>
        <dbReference type="ARBA" id="ARBA00022475"/>
    </source>
</evidence>
<evidence type="ECO:0000313" key="9">
    <source>
        <dbReference type="EMBL" id="EIW89344.1"/>
    </source>
</evidence>
<evidence type="ECO:0000256" key="8">
    <source>
        <dbReference type="SAM" id="Phobius"/>
    </source>
</evidence>
<dbReference type="EMBL" id="AKKU01000011">
    <property type="protein sequence ID" value="EIW89344.1"/>
    <property type="molecule type" value="Genomic_DNA"/>
</dbReference>
<dbReference type="PANTHER" id="PTHR34702:SF1">
    <property type="entry name" value="NA(+)_H(+) ANTIPORTER SUBUNIT F"/>
    <property type="match status" value="1"/>
</dbReference>
<organism evidence="9 10">
    <name type="scientific">Alishewanella agri BL06</name>
    <dbReference type="NCBI Taxonomy" id="1195246"/>
    <lineage>
        <taxon>Bacteria</taxon>
        <taxon>Pseudomonadati</taxon>
        <taxon>Pseudomonadota</taxon>
        <taxon>Gammaproteobacteria</taxon>
        <taxon>Alteromonadales</taxon>
        <taxon>Alteromonadaceae</taxon>
        <taxon>Alishewanella</taxon>
    </lineage>
</organism>
<gene>
    <name evidence="9" type="ORF">AGRI_04562</name>
</gene>
<dbReference type="GO" id="GO:0005886">
    <property type="term" value="C:plasma membrane"/>
    <property type="evidence" value="ECO:0007669"/>
    <property type="project" value="UniProtKB-SubCell"/>
</dbReference>
<dbReference type="AlphaFoldDB" id="I9P3G4"/>
<evidence type="ECO:0000256" key="1">
    <source>
        <dbReference type="ARBA" id="ARBA00004651"/>
    </source>
</evidence>
<keyword evidence="4" id="KW-1003">Cell membrane</keyword>
<evidence type="ECO:0000256" key="7">
    <source>
        <dbReference type="ARBA" id="ARBA00023136"/>
    </source>
</evidence>
<comment type="caution">
    <text evidence="9">The sequence shown here is derived from an EMBL/GenBank/DDBJ whole genome shotgun (WGS) entry which is preliminary data.</text>
</comment>
<dbReference type="InterPro" id="IPR007208">
    <property type="entry name" value="MrpF/PhaF-like"/>
</dbReference>
<dbReference type="eggNOG" id="COG2212">
    <property type="taxonomic scope" value="Bacteria"/>
</dbReference>
<evidence type="ECO:0000256" key="5">
    <source>
        <dbReference type="ARBA" id="ARBA00022692"/>
    </source>
</evidence>
<name>I9P3G4_9ALTE</name>
<keyword evidence="7 8" id="KW-0472">Membrane</keyword>
<comment type="subcellular location">
    <subcellularLocation>
        <location evidence="1">Cell membrane</location>
        <topology evidence="1">Multi-pass membrane protein</topology>
    </subcellularLocation>
</comment>
<reference evidence="9 10" key="1">
    <citation type="journal article" date="2012" name="J. Bacteriol.">
        <title>Genome Sequence of Pectin-Degrading Alishewanella agri, Isolated from Landfill Soil.</title>
        <authorList>
            <person name="Kim J."/>
            <person name="Jung J."/>
            <person name="Sung J.S."/>
            <person name="Chun J."/>
            <person name="Park W."/>
        </authorList>
    </citation>
    <scope>NUCLEOTIDE SEQUENCE [LARGE SCALE GENOMIC DNA]</scope>
    <source>
        <strain evidence="9 10">BL06</strain>
    </source>
</reference>
<evidence type="ECO:0000256" key="2">
    <source>
        <dbReference type="ARBA" id="ARBA00009212"/>
    </source>
</evidence>
<feature type="transmembrane region" description="Helical" evidence="8">
    <location>
        <begin position="45"/>
        <end position="74"/>
    </location>
</feature>
<keyword evidence="5 8" id="KW-0812">Transmembrane</keyword>